<name>A0A174TPL6_9FIRM</name>
<feature type="domain" description="Baseplate J-like central" evidence="2">
    <location>
        <begin position="206"/>
        <end position="274"/>
    </location>
</feature>
<dbReference type="OrthoDB" id="9793802at2"/>
<accession>A0A174TPL6</accession>
<evidence type="ECO:0000313" key="3">
    <source>
        <dbReference type="EMBL" id="CUQ11026.1"/>
    </source>
</evidence>
<dbReference type="PIRSF" id="PIRSF020481">
    <property type="entry name" value="BAP"/>
    <property type="match status" value="1"/>
</dbReference>
<dbReference type="Pfam" id="PF04865">
    <property type="entry name" value="Baseplate_J"/>
    <property type="match status" value="1"/>
</dbReference>
<dbReference type="EMBL" id="CZBE01000027">
    <property type="protein sequence ID" value="CUQ11026.1"/>
    <property type="molecule type" value="Genomic_DNA"/>
</dbReference>
<dbReference type="Proteomes" id="UP000095765">
    <property type="component" value="Unassembled WGS sequence"/>
</dbReference>
<dbReference type="InterPro" id="IPR006949">
    <property type="entry name" value="Barrel_Baseplate_J-like"/>
</dbReference>
<sequence length="378" mass="41275">MGRNTEYQFISTDAAEIVSLLTTAYEKITGITVHPASPEHLFIRWMGNIIIQERVLNNYTGNQNIPSRAEGRNLDALGELFLEQTRPGAKPARCTVRFEISEAQRFAVLVPAGTRVTDTGGVLIWQTEADIYVPAGETSVDAEVVCQTSGTVGNGYVPGQIDTIMDLYDYCTKCVNITASDTGADMATDEEYYELMRASMDGYSCAGARGGYIYFARRVSTEIADVIANSPTPGVVKLYILMENGEPAGEEIKNAVLAACNEDTVRPLTDQVFVEDAEKIEYDISCTYYIQEGVQKSAAELKAAVNAAVKEYAAWQSARMGRDINPSYLVGLLMQTGIKRVELTAPVFTVLRDGSDRTVPQVAALRSLDVVDGGYEDE</sequence>
<dbReference type="Pfam" id="PF26078">
    <property type="entry name" value="Baseplate_J_M"/>
    <property type="match status" value="1"/>
</dbReference>
<dbReference type="RefSeq" id="WP_055245872.1">
    <property type="nucleotide sequence ID" value="NZ_CZBE01000027.1"/>
</dbReference>
<dbReference type="InterPro" id="IPR058531">
    <property type="entry name" value="Baseplate_J_M"/>
</dbReference>
<organism evidence="3 4">
    <name type="scientific">Anaerotruncus colihominis</name>
    <dbReference type="NCBI Taxonomy" id="169435"/>
    <lineage>
        <taxon>Bacteria</taxon>
        <taxon>Bacillati</taxon>
        <taxon>Bacillota</taxon>
        <taxon>Clostridia</taxon>
        <taxon>Eubacteriales</taxon>
        <taxon>Oscillospiraceae</taxon>
        <taxon>Anaerotruncus</taxon>
    </lineage>
</organism>
<protein>
    <submittedName>
        <fullName evidence="3">Uncharacterized homolog of phage Mu protein gp47</fullName>
    </submittedName>
</protein>
<proteinExistence type="predicted"/>
<dbReference type="AlphaFoldDB" id="A0A174TPL6"/>
<evidence type="ECO:0000313" key="4">
    <source>
        <dbReference type="Proteomes" id="UP000095765"/>
    </source>
</evidence>
<evidence type="ECO:0000259" key="2">
    <source>
        <dbReference type="Pfam" id="PF26078"/>
    </source>
</evidence>
<gene>
    <name evidence="3" type="ORF">ERS852551_03140</name>
</gene>
<feature type="domain" description="Baseplate protein J-like barrel" evidence="1">
    <location>
        <begin position="95"/>
        <end position="183"/>
    </location>
</feature>
<reference evidence="3 4" key="1">
    <citation type="submission" date="2015-09" db="EMBL/GenBank/DDBJ databases">
        <authorList>
            <consortium name="Pathogen Informatics"/>
        </authorList>
    </citation>
    <scope>NUCLEOTIDE SEQUENCE [LARGE SCALE GENOMIC DNA]</scope>
    <source>
        <strain evidence="3 4">2789STDY5834939</strain>
    </source>
</reference>
<dbReference type="InterPro" id="IPR014507">
    <property type="entry name" value="Baseplate_assembly_J_pred"/>
</dbReference>
<evidence type="ECO:0000259" key="1">
    <source>
        <dbReference type="Pfam" id="PF04865"/>
    </source>
</evidence>